<name>A0A3B0XJG4_9ZZZZ</name>
<sequence>MLKKKQLSTAVALVVGFSMLSGMVSAHEKNKPYELKGNCAELPASRTTEFHGNPVTCFCVL</sequence>
<evidence type="ECO:0000313" key="1">
    <source>
        <dbReference type="EMBL" id="VAW61889.1"/>
    </source>
</evidence>
<proteinExistence type="predicted"/>
<organism evidence="1">
    <name type="scientific">hydrothermal vent metagenome</name>
    <dbReference type="NCBI Taxonomy" id="652676"/>
    <lineage>
        <taxon>unclassified sequences</taxon>
        <taxon>metagenomes</taxon>
        <taxon>ecological metagenomes</taxon>
    </lineage>
</organism>
<protein>
    <submittedName>
        <fullName evidence="1">Uncharacterized protein</fullName>
    </submittedName>
</protein>
<reference evidence="1" key="1">
    <citation type="submission" date="2018-06" db="EMBL/GenBank/DDBJ databases">
        <authorList>
            <person name="Zhirakovskaya E."/>
        </authorList>
    </citation>
    <scope>NUCLEOTIDE SEQUENCE</scope>
</reference>
<dbReference type="AlphaFoldDB" id="A0A3B0XJG4"/>
<accession>A0A3B0XJG4</accession>
<gene>
    <name evidence="1" type="ORF">MNBD_GAMMA08-2260</name>
</gene>
<dbReference type="EMBL" id="UOFH01000199">
    <property type="protein sequence ID" value="VAW61889.1"/>
    <property type="molecule type" value="Genomic_DNA"/>
</dbReference>